<protein>
    <submittedName>
        <fullName evidence="2">Uncharacterized protein</fullName>
    </submittedName>
</protein>
<organism evidence="2 3">
    <name type="scientific">Cryomyces minteri</name>
    <dbReference type="NCBI Taxonomy" id="331657"/>
    <lineage>
        <taxon>Eukaryota</taxon>
        <taxon>Fungi</taxon>
        <taxon>Dikarya</taxon>
        <taxon>Ascomycota</taxon>
        <taxon>Pezizomycotina</taxon>
        <taxon>Dothideomycetes</taxon>
        <taxon>Dothideomycetes incertae sedis</taxon>
        <taxon>Cryomyces</taxon>
    </lineage>
</organism>
<accession>A0A4U0X1T8</accession>
<sequence length="210" mass="23802">MPFLERVKGWIVHVLACCDKREEEERPLQIGHPTDFRREDISMVGLTNAQLAFIREKAVLDASRMDLQPNPLASHPSHLSQPSRWVKEHSRKISNSLRNGYTAVSPIDSTSYTPKGSKIMLVNHSSRKGFGESVDSHVEWQWERYARSREGSGDESSHERLNETARQPPSDAGQGRRSCSIEPADRRRKTKKKSKGFARKTLHFGLGDGI</sequence>
<comment type="caution">
    <text evidence="2">The sequence shown here is derived from an EMBL/GenBank/DDBJ whole genome shotgun (WGS) entry which is preliminary data.</text>
</comment>
<name>A0A4U0X1T8_9PEZI</name>
<evidence type="ECO:0000256" key="1">
    <source>
        <dbReference type="SAM" id="MobiDB-lite"/>
    </source>
</evidence>
<dbReference type="AlphaFoldDB" id="A0A4U0X1T8"/>
<feature type="region of interest" description="Disordered" evidence="1">
    <location>
        <begin position="72"/>
        <end position="91"/>
    </location>
</feature>
<feature type="region of interest" description="Disordered" evidence="1">
    <location>
        <begin position="149"/>
        <end position="199"/>
    </location>
</feature>
<dbReference type="OrthoDB" id="5226159at2759"/>
<keyword evidence="3" id="KW-1185">Reference proteome</keyword>
<proteinExistence type="predicted"/>
<feature type="compositionally biased region" description="Basic and acidic residues" evidence="1">
    <location>
        <begin position="149"/>
        <end position="163"/>
    </location>
</feature>
<evidence type="ECO:0000313" key="2">
    <source>
        <dbReference type="EMBL" id="TKA70212.1"/>
    </source>
</evidence>
<dbReference type="STRING" id="331657.A0A4U0X1T8"/>
<evidence type="ECO:0000313" key="3">
    <source>
        <dbReference type="Proteomes" id="UP000308768"/>
    </source>
</evidence>
<dbReference type="Proteomes" id="UP000308768">
    <property type="component" value="Unassembled WGS sequence"/>
</dbReference>
<dbReference type="EMBL" id="NAJN01000664">
    <property type="protein sequence ID" value="TKA70212.1"/>
    <property type="molecule type" value="Genomic_DNA"/>
</dbReference>
<feature type="compositionally biased region" description="Basic residues" evidence="1">
    <location>
        <begin position="186"/>
        <end position="199"/>
    </location>
</feature>
<reference evidence="2 3" key="1">
    <citation type="submission" date="2017-03" db="EMBL/GenBank/DDBJ databases">
        <title>Genomes of endolithic fungi from Antarctica.</title>
        <authorList>
            <person name="Coleine C."/>
            <person name="Masonjones S."/>
            <person name="Stajich J.E."/>
        </authorList>
    </citation>
    <scope>NUCLEOTIDE SEQUENCE [LARGE SCALE GENOMIC DNA]</scope>
    <source>
        <strain evidence="2 3">CCFEE 5187</strain>
    </source>
</reference>
<gene>
    <name evidence="2" type="ORF">B0A49_04812</name>
</gene>